<feature type="region of interest" description="Disordered" evidence="1">
    <location>
        <begin position="41"/>
        <end position="99"/>
    </location>
</feature>
<reference evidence="3" key="2">
    <citation type="submission" date="2023-06" db="EMBL/GenBank/DDBJ databases">
        <authorList>
            <consortium name="Lawrence Berkeley National Laboratory"/>
            <person name="Haridas S."/>
            <person name="Hensen N."/>
            <person name="Bonometti L."/>
            <person name="Westerberg I."/>
            <person name="Brannstrom I.O."/>
            <person name="Guillou S."/>
            <person name="Cros-Aarteil S."/>
            <person name="Calhoun S."/>
            <person name="Kuo A."/>
            <person name="Mondo S."/>
            <person name="Pangilinan J."/>
            <person name="Riley R."/>
            <person name="Labutti K."/>
            <person name="Andreopoulos B."/>
            <person name="Lipzen A."/>
            <person name="Chen C."/>
            <person name="Yanf M."/>
            <person name="Daum C."/>
            <person name="Ng V."/>
            <person name="Clum A."/>
            <person name="Steindorff A."/>
            <person name="Ohm R."/>
            <person name="Martin F."/>
            <person name="Silar P."/>
            <person name="Natvig D."/>
            <person name="Lalanne C."/>
            <person name="Gautier V."/>
            <person name="Ament-Velasquez S.L."/>
            <person name="Kruys A."/>
            <person name="Hutchinson M.I."/>
            <person name="Powell A.J."/>
            <person name="Barry K."/>
            <person name="Miller A.N."/>
            <person name="Grigoriev I.V."/>
            <person name="Debuchy R."/>
            <person name="Gladieux P."/>
            <person name="Thoren M.H."/>
            <person name="Johannesson H."/>
        </authorList>
    </citation>
    <scope>NUCLEOTIDE SEQUENCE</scope>
    <source>
        <strain evidence="3">CBS 560.94</strain>
    </source>
</reference>
<evidence type="ECO:0000256" key="1">
    <source>
        <dbReference type="SAM" id="MobiDB-lite"/>
    </source>
</evidence>
<gene>
    <name evidence="3" type="ORF">B0H65DRAFT_217151</name>
</gene>
<feature type="chain" id="PRO_5041944573" evidence="2">
    <location>
        <begin position="22"/>
        <end position="350"/>
    </location>
</feature>
<comment type="caution">
    <text evidence="3">The sequence shown here is derived from an EMBL/GenBank/DDBJ whole genome shotgun (WGS) entry which is preliminary data.</text>
</comment>
<evidence type="ECO:0000256" key="2">
    <source>
        <dbReference type="SAM" id="SignalP"/>
    </source>
</evidence>
<feature type="signal peptide" evidence="2">
    <location>
        <begin position="1"/>
        <end position="21"/>
    </location>
</feature>
<dbReference type="AlphaFoldDB" id="A0AAE0JBX1"/>
<dbReference type="Proteomes" id="UP001278500">
    <property type="component" value="Unassembled WGS sequence"/>
</dbReference>
<keyword evidence="2" id="KW-0732">Signal</keyword>
<dbReference type="RefSeq" id="XP_062680142.1">
    <property type="nucleotide sequence ID" value="XM_062822005.1"/>
</dbReference>
<organism evidence="3 4">
    <name type="scientific">Neurospora tetraspora</name>
    <dbReference type="NCBI Taxonomy" id="94610"/>
    <lineage>
        <taxon>Eukaryota</taxon>
        <taxon>Fungi</taxon>
        <taxon>Dikarya</taxon>
        <taxon>Ascomycota</taxon>
        <taxon>Pezizomycotina</taxon>
        <taxon>Sordariomycetes</taxon>
        <taxon>Sordariomycetidae</taxon>
        <taxon>Sordariales</taxon>
        <taxon>Sordariaceae</taxon>
        <taxon>Neurospora</taxon>
    </lineage>
</organism>
<protein>
    <submittedName>
        <fullName evidence="3">Uncharacterized protein</fullName>
    </submittedName>
</protein>
<accession>A0AAE0JBX1</accession>
<feature type="compositionally biased region" description="Basic and acidic residues" evidence="1">
    <location>
        <begin position="41"/>
        <end position="53"/>
    </location>
</feature>
<keyword evidence="4" id="KW-1185">Reference proteome</keyword>
<dbReference type="GeneID" id="87859159"/>
<evidence type="ECO:0000313" key="3">
    <source>
        <dbReference type="EMBL" id="KAK3342349.1"/>
    </source>
</evidence>
<proteinExistence type="predicted"/>
<reference evidence="3" key="1">
    <citation type="journal article" date="2023" name="Mol. Phylogenet. Evol.">
        <title>Genome-scale phylogeny and comparative genomics of the fungal order Sordariales.</title>
        <authorList>
            <person name="Hensen N."/>
            <person name="Bonometti L."/>
            <person name="Westerberg I."/>
            <person name="Brannstrom I.O."/>
            <person name="Guillou S."/>
            <person name="Cros-Aarteil S."/>
            <person name="Calhoun S."/>
            <person name="Haridas S."/>
            <person name="Kuo A."/>
            <person name="Mondo S."/>
            <person name="Pangilinan J."/>
            <person name="Riley R."/>
            <person name="LaButti K."/>
            <person name="Andreopoulos B."/>
            <person name="Lipzen A."/>
            <person name="Chen C."/>
            <person name="Yan M."/>
            <person name="Daum C."/>
            <person name="Ng V."/>
            <person name="Clum A."/>
            <person name="Steindorff A."/>
            <person name="Ohm R.A."/>
            <person name="Martin F."/>
            <person name="Silar P."/>
            <person name="Natvig D.O."/>
            <person name="Lalanne C."/>
            <person name="Gautier V."/>
            <person name="Ament-Velasquez S.L."/>
            <person name="Kruys A."/>
            <person name="Hutchinson M.I."/>
            <person name="Powell A.J."/>
            <person name="Barry K."/>
            <person name="Miller A.N."/>
            <person name="Grigoriev I.V."/>
            <person name="Debuchy R."/>
            <person name="Gladieux P."/>
            <person name="Hiltunen Thoren M."/>
            <person name="Johannesson H."/>
        </authorList>
    </citation>
    <scope>NUCLEOTIDE SEQUENCE</scope>
    <source>
        <strain evidence="3">CBS 560.94</strain>
    </source>
</reference>
<name>A0AAE0JBX1_9PEZI</name>
<feature type="compositionally biased region" description="Basic residues" evidence="1">
    <location>
        <begin position="66"/>
        <end position="77"/>
    </location>
</feature>
<evidence type="ECO:0000313" key="4">
    <source>
        <dbReference type="Proteomes" id="UP001278500"/>
    </source>
</evidence>
<sequence>MYQAHWASLALWAVLTTLALGQSCQSIGNLNDDSTIFDRNGNDTRSHKSDIRTRSHAHLHASNSHTNKRHAALHHSSPRNSSRSNIEVSSQKHSSRDSGLQVDIDGDRIIYWHESALQSHVWLAATKDSKPVGALQKRAPTTVKVINTGLTLPDCAGCAAKNDGKPLKWQEWDWKEMKQRMLPEAASQLDNTCLFYTGIPPKGDSGAQELYDKNIFGQSALATTLACKMDLKSIWMLWPGWSKEYEDSKTDRNLPNYYEVKKGSWLEDCDHPIDGAKHRWQYFGAMSEAMARSCSGVVRVLVPTPQSIGDEVYTRIWLFYEYAALRELHDLGRVKRLIAIETMKPENQYE</sequence>
<dbReference type="EMBL" id="JAUEPP010000005">
    <property type="protein sequence ID" value="KAK3342349.1"/>
    <property type="molecule type" value="Genomic_DNA"/>
</dbReference>